<name>A0A1B8GT21_9PEZI</name>
<evidence type="ECO:0000313" key="3">
    <source>
        <dbReference type="EMBL" id="OBT98976.2"/>
    </source>
</evidence>
<dbReference type="RefSeq" id="XP_018132709.2">
    <property type="nucleotide sequence ID" value="XM_018271869.2"/>
</dbReference>
<protein>
    <recommendedName>
        <fullName evidence="2">DUF5672 domain-containing protein</fullName>
    </recommendedName>
</protein>
<feature type="compositionally biased region" description="Basic and acidic residues" evidence="1">
    <location>
        <begin position="329"/>
        <end position="349"/>
    </location>
</feature>
<dbReference type="Proteomes" id="UP000091956">
    <property type="component" value="Unassembled WGS sequence"/>
</dbReference>
<sequence>MHHQRSQQHFTIILEPPPPASPRLDLKCRPRSPTNITSLAMDISQTSPAGPRWSLGATRSGIAERFEAVKRLPTLLWGHTSRRIRALVAMSVFVLITLSLYRPSPPDLPKVSLTYPPNPAFSAPSPTGSSPFNASRVGLLIENRPNPILAPLMLHFMTVVPPEWRFRFMGSAESVASINQSHAIREQVRIGKLDLTLIPSNMTTSSQEEISVFLTTLWVYETLLRPAEHLLVFQTDSMLCANARQSINEWLEFDWVGAPWHPDGKWGGNGGLSLRRVAPIIEILKHQVRGHEGGPEDVWLSERLSDRPGAKMANGSLSLTFSGEMHSGGPEHVRPSGLKIPEEDREKRPAGGGIDSDATAAESQDVDWWREGFYEPMGYHTGDNGHTLHTQIWGTVEMRRHIWDYCPEVKMIFEMDAAEYVPGTCHANWRRGLDTGLLGERGEGGEGEGGWMEGMSRAGVGEEGLKRRWDPEDVDEEGYPYLPLNLVPW</sequence>
<dbReference type="Pfam" id="PF18922">
    <property type="entry name" value="DUF5672"/>
    <property type="match status" value="1"/>
</dbReference>
<dbReference type="AlphaFoldDB" id="A0A1B8GT21"/>
<dbReference type="STRING" id="342668.A0A1B8GT21"/>
<keyword evidence="4" id="KW-1185">Reference proteome</keyword>
<reference evidence="3 4" key="1">
    <citation type="submission" date="2016-03" db="EMBL/GenBank/DDBJ databases">
        <title>Comparative genomics of Pseudogymnoascus destructans, the fungus causing white-nose syndrome of bats.</title>
        <authorList>
            <person name="Palmer J.M."/>
            <person name="Drees K.P."/>
            <person name="Foster J.T."/>
            <person name="Lindner D.L."/>
        </authorList>
    </citation>
    <scope>NUCLEOTIDE SEQUENCE [LARGE SCALE GENOMIC DNA]</scope>
    <source>
        <strain evidence="3 4">UAMH 10579</strain>
    </source>
</reference>
<proteinExistence type="predicted"/>
<dbReference type="EMBL" id="KV460214">
    <property type="protein sequence ID" value="OBT98976.2"/>
    <property type="molecule type" value="Genomic_DNA"/>
</dbReference>
<dbReference type="GeneID" id="28835745"/>
<evidence type="ECO:0000259" key="2">
    <source>
        <dbReference type="Pfam" id="PF18922"/>
    </source>
</evidence>
<organism evidence="3 4">
    <name type="scientific">Pseudogymnoascus verrucosus</name>
    <dbReference type="NCBI Taxonomy" id="342668"/>
    <lineage>
        <taxon>Eukaryota</taxon>
        <taxon>Fungi</taxon>
        <taxon>Dikarya</taxon>
        <taxon>Ascomycota</taxon>
        <taxon>Pezizomycotina</taxon>
        <taxon>Leotiomycetes</taxon>
        <taxon>Thelebolales</taxon>
        <taxon>Thelebolaceae</taxon>
        <taxon>Pseudogymnoascus</taxon>
    </lineage>
</organism>
<feature type="region of interest" description="Disordered" evidence="1">
    <location>
        <begin position="323"/>
        <end position="362"/>
    </location>
</feature>
<gene>
    <name evidence="3" type="ORF">VE01_02359</name>
</gene>
<reference evidence="4" key="2">
    <citation type="journal article" date="2018" name="Nat. Commun.">
        <title>Extreme sensitivity to ultraviolet light in the fungal pathogen causing white-nose syndrome of bats.</title>
        <authorList>
            <person name="Palmer J.M."/>
            <person name="Drees K.P."/>
            <person name="Foster J.T."/>
            <person name="Lindner D.L."/>
        </authorList>
    </citation>
    <scope>NUCLEOTIDE SEQUENCE [LARGE SCALE GENOMIC DNA]</scope>
    <source>
        <strain evidence="4">UAMH 10579</strain>
    </source>
</reference>
<accession>A0A1B8GT21</accession>
<feature type="domain" description="DUF5672" evidence="2">
    <location>
        <begin position="195"/>
        <end position="326"/>
    </location>
</feature>
<evidence type="ECO:0000256" key="1">
    <source>
        <dbReference type="SAM" id="MobiDB-lite"/>
    </source>
</evidence>
<dbReference type="InterPro" id="IPR043729">
    <property type="entry name" value="DUF5672"/>
</dbReference>
<evidence type="ECO:0000313" key="4">
    <source>
        <dbReference type="Proteomes" id="UP000091956"/>
    </source>
</evidence>